<dbReference type="GO" id="GO:0016740">
    <property type="term" value="F:transferase activity"/>
    <property type="evidence" value="ECO:0007669"/>
    <property type="project" value="InterPro"/>
</dbReference>
<dbReference type="Pfam" id="PF02971">
    <property type="entry name" value="FTCD"/>
    <property type="match status" value="1"/>
</dbReference>
<protein>
    <recommendedName>
        <fullName evidence="2">Formiminotransferase C-terminal subdomain domain-containing protein</fullName>
    </recommendedName>
</protein>
<dbReference type="InterPro" id="IPR037070">
    <property type="entry name" value="Formiminotransferase_C_sf"/>
</dbReference>
<sequence>LRKSISVDPERYPDYGPKHLGSSGATAVGARTPLIAFNINLSTNDVLIAQNIAKAIRQSSGGLDGVQSIGIIVDELAQVANNITNYSMTPIVVVVDAIKKEATKYGVEIYDSEIVGLIPQEAMKDTERWYLPANLDLSNCILEHCIDALL</sequence>
<dbReference type="InterPro" id="IPR013802">
    <property type="entry name" value="Formiminotransferase_C"/>
</dbReference>
<dbReference type="SUPFAM" id="SSF55116">
    <property type="entry name" value="Formiminotransferase domain of formiminotransferase-cyclodeaminase"/>
    <property type="match status" value="1"/>
</dbReference>
<proteinExistence type="predicted"/>
<dbReference type="Gene3D" id="3.30.70.670">
    <property type="entry name" value="Formiminotransferase, C-terminal subdomain"/>
    <property type="match status" value="1"/>
</dbReference>
<feature type="compositionally biased region" description="Basic and acidic residues" evidence="1">
    <location>
        <begin position="8"/>
        <end position="17"/>
    </location>
</feature>
<organism evidence="3">
    <name type="scientific">marine metagenome</name>
    <dbReference type="NCBI Taxonomy" id="408172"/>
    <lineage>
        <taxon>unclassified sequences</taxon>
        <taxon>metagenomes</taxon>
        <taxon>ecological metagenomes</taxon>
    </lineage>
</organism>
<accession>A0A382W2W2</accession>
<dbReference type="AlphaFoldDB" id="A0A382W2W2"/>
<dbReference type="InterPro" id="IPR051623">
    <property type="entry name" value="FTCD"/>
</dbReference>
<feature type="non-terminal residue" evidence="3">
    <location>
        <position position="1"/>
    </location>
</feature>
<dbReference type="EMBL" id="UINC01156499">
    <property type="protein sequence ID" value="SVD52950.1"/>
    <property type="molecule type" value="Genomic_DNA"/>
</dbReference>
<dbReference type="PANTHER" id="PTHR12234">
    <property type="entry name" value="FORMIMINOTRANSFERASE-CYCLODEAMINASE"/>
    <property type="match status" value="1"/>
</dbReference>
<dbReference type="GO" id="GO:0005542">
    <property type="term" value="F:folic acid binding"/>
    <property type="evidence" value="ECO:0007669"/>
    <property type="project" value="InterPro"/>
</dbReference>
<dbReference type="SMART" id="SM01221">
    <property type="entry name" value="FTCD"/>
    <property type="match status" value="1"/>
</dbReference>
<reference evidence="3" key="1">
    <citation type="submission" date="2018-05" db="EMBL/GenBank/DDBJ databases">
        <authorList>
            <person name="Lanie J.A."/>
            <person name="Ng W.-L."/>
            <person name="Kazmierczak K.M."/>
            <person name="Andrzejewski T.M."/>
            <person name="Davidsen T.M."/>
            <person name="Wayne K.J."/>
            <person name="Tettelin H."/>
            <person name="Glass J.I."/>
            <person name="Rusch D."/>
            <person name="Podicherti R."/>
            <person name="Tsui H.-C.T."/>
            <person name="Winkler M.E."/>
        </authorList>
    </citation>
    <scope>NUCLEOTIDE SEQUENCE</scope>
</reference>
<feature type="domain" description="Formiminotransferase C-terminal subdomain" evidence="2">
    <location>
        <begin position="33"/>
        <end position="145"/>
    </location>
</feature>
<evidence type="ECO:0000256" key="1">
    <source>
        <dbReference type="SAM" id="MobiDB-lite"/>
    </source>
</evidence>
<evidence type="ECO:0000313" key="3">
    <source>
        <dbReference type="EMBL" id="SVD52950.1"/>
    </source>
</evidence>
<gene>
    <name evidence="3" type="ORF">METZ01_LOCUS405804</name>
</gene>
<evidence type="ECO:0000259" key="2">
    <source>
        <dbReference type="SMART" id="SM01221"/>
    </source>
</evidence>
<name>A0A382W2W2_9ZZZZ</name>
<dbReference type="InterPro" id="IPR022384">
    <property type="entry name" value="FormiminoTrfase_cat_dom_sf"/>
</dbReference>
<feature type="region of interest" description="Disordered" evidence="1">
    <location>
        <begin position="1"/>
        <end position="25"/>
    </location>
</feature>
<dbReference type="PANTHER" id="PTHR12234:SF1">
    <property type="entry name" value="FORMIMINOTRANSFERASE N-TERMINAL SUBDOMAIN-CONTAINING PROTEIN"/>
    <property type="match status" value="1"/>
</dbReference>